<dbReference type="Proteomes" id="UP000830375">
    <property type="component" value="Unassembled WGS sequence"/>
</dbReference>
<dbReference type="EMBL" id="JACTAM010000020">
    <property type="protein sequence ID" value="KAI2652066.1"/>
    <property type="molecule type" value="Genomic_DNA"/>
</dbReference>
<protein>
    <submittedName>
        <fullName evidence="1">Neuroblastoma-amplified sequence</fullName>
    </submittedName>
</protein>
<reference evidence="1 2" key="1">
    <citation type="submission" date="2022-01" db="EMBL/GenBank/DDBJ databases">
        <title>A high-quality chromosome-level genome assembly of rohu carp, Labeo rohita.</title>
        <authorList>
            <person name="Arick M.A. II"/>
            <person name="Hsu C.-Y."/>
            <person name="Magbanua Z."/>
            <person name="Pechanova O."/>
            <person name="Grover C."/>
            <person name="Miller E."/>
            <person name="Thrash A."/>
            <person name="Ezzel L."/>
            <person name="Alam S."/>
            <person name="Benzie J."/>
            <person name="Hamilton M."/>
            <person name="Karsi A."/>
            <person name="Lawrence M.L."/>
            <person name="Peterson D.G."/>
        </authorList>
    </citation>
    <scope>NUCLEOTIDE SEQUENCE [LARGE SCALE GENOMIC DNA]</scope>
    <source>
        <strain evidence="2">BAU-BD-2019</strain>
        <tissue evidence="1">Blood</tissue>
    </source>
</reference>
<evidence type="ECO:0000313" key="2">
    <source>
        <dbReference type="Proteomes" id="UP000830375"/>
    </source>
</evidence>
<comment type="caution">
    <text evidence="1">The sequence shown here is derived from an EMBL/GenBank/DDBJ whole genome shotgun (WGS) entry which is preliminary data.</text>
</comment>
<organism evidence="1 2">
    <name type="scientific">Labeo rohita</name>
    <name type="common">Indian major carp</name>
    <name type="synonym">Cyprinus rohita</name>
    <dbReference type="NCBI Taxonomy" id="84645"/>
    <lineage>
        <taxon>Eukaryota</taxon>
        <taxon>Metazoa</taxon>
        <taxon>Chordata</taxon>
        <taxon>Craniata</taxon>
        <taxon>Vertebrata</taxon>
        <taxon>Euteleostomi</taxon>
        <taxon>Actinopterygii</taxon>
        <taxon>Neopterygii</taxon>
        <taxon>Teleostei</taxon>
        <taxon>Ostariophysi</taxon>
        <taxon>Cypriniformes</taxon>
        <taxon>Cyprinidae</taxon>
        <taxon>Labeoninae</taxon>
        <taxon>Labeonini</taxon>
        <taxon>Labeo</taxon>
    </lineage>
</organism>
<evidence type="ECO:0000313" key="1">
    <source>
        <dbReference type="EMBL" id="KAI2652066.1"/>
    </source>
</evidence>
<keyword evidence="2" id="KW-1185">Reference proteome</keyword>
<dbReference type="PANTHER" id="PTHR15922:SF2">
    <property type="entry name" value="NBAS SUBUNIT OF NRZ TETHERING COMPLEX"/>
    <property type="match status" value="1"/>
</dbReference>
<gene>
    <name evidence="1" type="ORF">H4Q32_014895</name>
</gene>
<accession>A0ABQ8LPA3</accession>
<proteinExistence type="predicted"/>
<dbReference type="PANTHER" id="PTHR15922">
    <property type="entry name" value="NEUROBLASTOMA-AMPLIFIED SEQUENCE"/>
    <property type="match status" value="1"/>
</dbReference>
<sequence length="163" mass="18537">MKDVENEEKRNSLFLELLESSNKWEEFQHLMLLLQAWPPVTDKSRLETEQNPWVCLSSALLAHSSSLSQINIGSEVLTMCRSLYPTKHKLNPQCIGYISSLLLNAGIRLPALKLMTESEDEHLRKLTQDQIKNITDVSLILICFYDKPNLISHDIADGSVTSK</sequence>
<name>A0ABQ8LPA3_LABRO</name>